<organism evidence="2 3">
    <name type="scientific">Popillia japonica</name>
    <name type="common">Japanese beetle</name>
    <dbReference type="NCBI Taxonomy" id="7064"/>
    <lineage>
        <taxon>Eukaryota</taxon>
        <taxon>Metazoa</taxon>
        <taxon>Ecdysozoa</taxon>
        <taxon>Arthropoda</taxon>
        <taxon>Hexapoda</taxon>
        <taxon>Insecta</taxon>
        <taxon>Pterygota</taxon>
        <taxon>Neoptera</taxon>
        <taxon>Endopterygota</taxon>
        <taxon>Coleoptera</taxon>
        <taxon>Polyphaga</taxon>
        <taxon>Scarabaeiformia</taxon>
        <taxon>Scarabaeidae</taxon>
        <taxon>Rutelinae</taxon>
        <taxon>Popillia</taxon>
    </lineage>
</organism>
<keyword evidence="1" id="KW-1133">Transmembrane helix</keyword>
<gene>
    <name evidence="2" type="ORF">QE152_g37558</name>
</gene>
<proteinExistence type="predicted"/>
<sequence length="266" mass="29367">MVALNKLKAVAVVITFLALAFVAVIMSLAIILTRCRDTTTMDIPIEEASIELARVYICYRGLFIITAIIGNTIAEIGQGEIRYDINEPTNLVLSVSGSALTATWDFTPVKTSCRLAFFVRIHRGDIINTVTAFNTYTEFQLFYCVNTTVYVAATNFIYESEYITATLPEMYPTSLDPVDDITIKRTEMSAVISWVVLLAITQCTDLYIVSARNEETGEESQCQGTMRCEISLVNGFCPTTKFTIGPASLSGDKVLKTYSCAEDVLV</sequence>
<keyword evidence="3" id="KW-1185">Reference proteome</keyword>
<feature type="transmembrane region" description="Helical" evidence="1">
    <location>
        <begin position="9"/>
        <end position="32"/>
    </location>
</feature>
<name>A0AAW1I9F7_POPJA</name>
<reference evidence="2 3" key="1">
    <citation type="journal article" date="2024" name="BMC Genomics">
        <title>De novo assembly and annotation of Popillia japonica's genome with initial clues to its potential as an invasive pest.</title>
        <authorList>
            <person name="Cucini C."/>
            <person name="Boschi S."/>
            <person name="Funari R."/>
            <person name="Cardaioli E."/>
            <person name="Iannotti N."/>
            <person name="Marturano G."/>
            <person name="Paoli F."/>
            <person name="Bruttini M."/>
            <person name="Carapelli A."/>
            <person name="Frati F."/>
            <person name="Nardi F."/>
        </authorList>
    </citation>
    <scope>NUCLEOTIDE SEQUENCE [LARGE SCALE GENOMIC DNA]</scope>
    <source>
        <strain evidence="2">DMR45628</strain>
    </source>
</reference>
<evidence type="ECO:0000313" key="2">
    <source>
        <dbReference type="EMBL" id="KAK9685983.1"/>
    </source>
</evidence>
<accession>A0AAW1I9F7</accession>
<evidence type="ECO:0000256" key="1">
    <source>
        <dbReference type="SAM" id="Phobius"/>
    </source>
</evidence>
<dbReference type="EMBL" id="JASPKY010000736">
    <property type="protein sequence ID" value="KAK9685983.1"/>
    <property type="molecule type" value="Genomic_DNA"/>
</dbReference>
<protein>
    <submittedName>
        <fullName evidence="2">Uncharacterized protein</fullName>
    </submittedName>
</protein>
<comment type="caution">
    <text evidence="2">The sequence shown here is derived from an EMBL/GenBank/DDBJ whole genome shotgun (WGS) entry which is preliminary data.</text>
</comment>
<keyword evidence="1" id="KW-0472">Membrane</keyword>
<dbReference type="AlphaFoldDB" id="A0AAW1I9F7"/>
<keyword evidence="1" id="KW-0812">Transmembrane</keyword>
<dbReference type="Proteomes" id="UP001458880">
    <property type="component" value="Unassembled WGS sequence"/>
</dbReference>
<evidence type="ECO:0000313" key="3">
    <source>
        <dbReference type="Proteomes" id="UP001458880"/>
    </source>
</evidence>